<dbReference type="InterPro" id="IPR032816">
    <property type="entry name" value="VTT_dom"/>
</dbReference>
<feature type="transmembrane region" description="Helical" evidence="2">
    <location>
        <begin position="40"/>
        <end position="64"/>
    </location>
</feature>
<accession>A0A8J6NHK1</accession>
<dbReference type="AlphaFoldDB" id="A0A8J6NHK1"/>
<feature type="transmembrane region" description="Helical" evidence="2">
    <location>
        <begin position="118"/>
        <end position="139"/>
    </location>
</feature>
<dbReference type="EMBL" id="JACNJN010000054">
    <property type="protein sequence ID" value="MBC8334219.1"/>
    <property type="molecule type" value="Genomic_DNA"/>
</dbReference>
<feature type="transmembrane region" description="Helical" evidence="2">
    <location>
        <begin position="9"/>
        <end position="28"/>
    </location>
</feature>
<name>A0A8J6NHK1_9CHLR</name>
<sequence>MSKERRLTLFRWLSIIAVIALSAFIFSVRDQAEQLASYGYPGIFLISLLSNATVLLPAPGLAVVFTMGSIFHPFGVALAAGTGGAIGELSGFMAGFSGQAVVERMDIYERIIAWVEKYGTFAILIFAAVPNPFFDLAGIAAGATKIPIKNFLLACWIGQIIKALIFAYAGATSIGWILS</sequence>
<dbReference type="GO" id="GO:0005886">
    <property type="term" value="C:plasma membrane"/>
    <property type="evidence" value="ECO:0007669"/>
    <property type="project" value="TreeGrafter"/>
</dbReference>
<dbReference type="PANTHER" id="PTHR42709">
    <property type="entry name" value="ALKALINE PHOSPHATASE LIKE PROTEIN"/>
    <property type="match status" value="1"/>
</dbReference>
<keyword evidence="2" id="KW-0472">Membrane</keyword>
<gene>
    <name evidence="4" type="ORF">H8E29_03050</name>
</gene>
<protein>
    <submittedName>
        <fullName evidence="4">VTT domain-containing protein</fullName>
    </submittedName>
</protein>
<dbReference type="Pfam" id="PF09335">
    <property type="entry name" value="VTT_dom"/>
    <property type="match status" value="1"/>
</dbReference>
<feature type="domain" description="VTT" evidence="3">
    <location>
        <begin position="59"/>
        <end position="171"/>
    </location>
</feature>
<evidence type="ECO:0000313" key="4">
    <source>
        <dbReference type="EMBL" id="MBC8334219.1"/>
    </source>
</evidence>
<evidence type="ECO:0000313" key="5">
    <source>
        <dbReference type="Proteomes" id="UP000614469"/>
    </source>
</evidence>
<comment type="similarity">
    <text evidence="1">Belongs to the DedA family.</text>
</comment>
<feature type="transmembrane region" description="Helical" evidence="2">
    <location>
        <begin position="151"/>
        <end position="178"/>
    </location>
</feature>
<evidence type="ECO:0000256" key="1">
    <source>
        <dbReference type="ARBA" id="ARBA00010792"/>
    </source>
</evidence>
<dbReference type="InterPro" id="IPR051311">
    <property type="entry name" value="DedA_domain"/>
</dbReference>
<dbReference type="Proteomes" id="UP000614469">
    <property type="component" value="Unassembled WGS sequence"/>
</dbReference>
<comment type="caution">
    <text evidence="4">The sequence shown here is derived from an EMBL/GenBank/DDBJ whole genome shotgun (WGS) entry which is preliminary data.</text>
</comment>
<organism evidence="4 5">
    <name type="scientific">Candidatus Desulfolinea nitratireducens</name>
    <dbReference type="NCBI Taxonomy" id="2841698"/>
    <lineage>
        <taxon>Bacteria</taxon>
        <taxon>Bacillati</taxon>
        <taxon>Chloroflexota</taxon>
        <taxon>Anaerolineae</taxon>
        <taxon>Anaerolineales</taxon>
        <taxon>Anaerolineales incertae sedis</taxon>
        <taxon>Candidatus Desulfolinea</taxon>
    </lineage>
</organism>
<dbReference type="PANTHER" id="PTHR42709:SF11">
    <property type="entry name" value="DEDA FAMILY PROTEIN"/>
    <property type="match status" value="1"/>
</dbReference>
<proteinExistence type="inferred from homology"/>
<reference evidence="4 5" key="1">
    <citation type="submission" date="2020-08" db="EMBL/GenBank/DDBJ databases">
        <title>Bridging the membrane lipid divide: bacteria of the FCB group superphylum have the potential to synthesize archaeal ether lipids.</title>
        <authorList>
            <person name="Villanueva L."/>
            <person name="Von Meijenfeldt F.A.B."/>
            <person name="Westbye A.B."/>
            <person name="Yadav S."/>
            <person name="Hopmans E.C."/>
            <person name="Dutilh B.E."/>
            <person name="Sinninghe Damste J.S."/>
        </authorList>
    </citation>
    <scope>NUCLEOTIDE SEQUENCE [LARGE SCALE GENOMIC DNA]</scope>
    <source>
        <strain evidence="4">NIOZ-UU36</strain>
    </source>
</reference>
<evidence type="ECO:0000259" key="3">
    <source>
        <dbReference type="Pfam" id="PF09335"/>
    </source>
</evidence>
<keyword evidence="2" id="KW-0812">Transmembrane</keyword>
<evidence type="ECO:0000256" key="2">
    <source>
        <dbReference type="SAM" id="Phobius"/>
    </source>
</evidence>
<keyword evidence="2" id="KW-1133">Transmembrane helix</keyword>
<feature type="transmembrane region" description="Helical" evidence="2">
    <location>
        <begin position="76"/>
        <end position="98"/>
    </location>
</feature>